<dbReference type="PROSITE" id="PS01261">
    <property type="entry name" value="UPF0020"/>
    <property type="match status" value="1"/>
</dbReference>
<evidence type="ECO:0000256" key="5">
    <source>
        <dbReference type="ARBA" id="ARBA00022691"/>
    </source>
</evidence>
<dbReference type="NCBIfam" id="NF008748">
    <property type="entry name" value="PRK11783.1"/>
    <property type="match status" value="1"/>
</dbReference>
<dbReference type="OrthoDB" id="9809404at2"/>
<dbReference type="InterPro" id="IPR019614">
    <property type="entry name" value="SAM-dep_methyl-trfase"/>
</dbReference>
<dbReference type="PROSITE" id="PS51165">
    <property type="entry name" value="THUMP"/>
    <property type="match status" value="1"/>
</dbReference>
<dbReference type="PANTHER" id="PTHR47313:SF1">
    <property type="entry name" value="RIBOSOMAL RNA LARGE SUBUNIT METHYLTRANSFERASE K_L"/>
    <property type="match status" value="1"/>
</dbReference>
<dbReference type="PATRIC" id="fig|1217721.7.peg.3383"/>
<dbReference type="SUPFAM" id="SSF53335">
    <property type="entry name" value="S-adenosyl-L-methionine-dependent methyltransferases"/>
    <property type="match status" value="2"/>
</dbReference>
<comment type="similarity">
    <text evidence="7">Belongs to the methyltransferase superfamily. RlmKL family.</text>
</comment>
<protein>
    <recommendedName>
        <fullName evidence="7">Ribosomal RNA large subunit methyltransferase K/L</fullName>
    </recommendedName>
    <domain>
        <recommendedName>
            <fullName evidence="7">23S rRNA m2G2445 methyltransferase</fullName>
            <ecNumber evidence="7">2.1.1.173</ecNumber>
        </recommendedName>
        <alternativeName>
            <fullName evidence="7">rRNA (guanine-N(2)-)-methyltransferase RlmL</fullName>
        </alternativeName>
    </domain>
    <domain>
        <recommendedName>
            <fullName evidence="7">23S rRNA m7G2069 methyltransferase</fullName>
            <ecNumber evidence="7">2.1.1.264</ecNumber>
        </recommendedName>
        <alternativeName>
            <fullName evidence="7">rRNA (guanine-N(7)-)-methyltransferase RlmK</fullName>
        </alternativeName>
    </domain>
</protein>
<comment type="catalytic activity">
    <reaction evidence="7">
        <text>guanosine(2445) in 23S rRNA + S-adenosyl-L-methionine = N(2)-methylguanosine(2445) in 23S rRNA + S-adenosyl-L-homocysteine + H(+)</text>
        <dbReference type="Rhea" id="RHEA:42740"/>
        <dbReference type="Rhea" id="RHEA-COMP:10215"/>
        <dbReference type="Rhea" id="RHEA-COMP:10216"/>
        <dbReference type="ChEBI" id="CHEBI:15378"/>
        <dbReference type="ChEBI" id="CHEBI:57856"/>
        <dbReference type="ChEBI" id="CHEBI:59789"/>
        <dbReference type="ChEBI" id="CHEBI:74269"/>
        <dbReference type="ChEBI" id="CHEBI:74481"/>
        <dbReference type="EC" id="2.1.1.173"/>
    </reaction>
</comment>
<dbReference type="EMBL" id="CP008884">
    <property type="protein sequence ID" value="AIF48723.1"/>
    <property type="molecule type" value="Genomic_DNA"/>
</dbReference>
<evidence type="ECO:0000256" key="3">
    <source>
        <dbReference type="ARBA" id="ARBA00022603"/>
    </source>
</evidence>
<dbReference type="PIRSF" id="PIRSF037618">
    <property type="entry name" value="RNA_Mtase_bacteria_prd"/>
    <property type="match status" value="1"/>
</dbReference>
<dbReference type="GO" id="GO:0003723">
    <property type="term" value="F:RNA binding"/>
    <property type="evidence" value="ECO:0007669"/>
    <property type="project" value="UniProtKB-UniRule"/>
</dbReference>
<keyword evidence="9" id="KW-0175">Coiled coil</keyword>
<evidence type="ECO:0000313" key="12">
    <source>
        <dbReference type="Proteomes" id="UP000027987"/>
    </source>
</evidence>
<dbReference type="CDD" id="cd11715">
    <property type="entry name" value="THUMP_AdoMetMT"/>
    <property type="match status" value="1"/>
</dbReference>
<dbReference type="EC" id="2.1.1.264" evidence="7"/>
<evidence type="ECO:0000256" key="2">
    <source>
        <dbReference type="ARBA" id="ARBA00022552"/>
    </source>
</evidence>
<dbReference type="InterPro" id="IPR054170">
    <property type="entry name" value="RlmL_1st"/>
</dbReference>
<dbReference type="RefSeq" id="WP_019464512.1">
    <property type="nucleotide sequence ID" value="NZ_ALOY01000128.1"/>
</dbReference>
<dbReference type="Pfam" id="PF22020">
    <property type="entry name" value="RlmL_1st"/>
    <property type="match status" value="1"/>
</dbReference>
<keyword evidence="3 7" id="KW-0489">Methyltransferase</keyword>
<dbReference type="PANTHER" id="PTHR47313">
    <property type="entry name" value="RIBOSOMAL RNA LARGE SUBUNIT METHYLTRANSFERASE K/L"/>
    <property type="match status" value="1"/>
</dbReference>
<evidence type="ECO:0000256" key="4">
    <source>
        <dbReference type="ARBA" id="ARBA00022679"/>
    </source>
</evidence>
<dbReference type="Pfam" id="PF02926">
    <property type="entry name" value="THUMP"/>
    <property type="match status" value="1"/>
</dbReference>
<dbReference type="Gene3D" id="3.30.750.80">
    <property type="entry name" value="RNA methyltransferase domain (HRMD) like"/>
    <property type="match status" value="1"/>
</dbReference>
<dbReference type="Pfam" id="PF01170">
    <property type="entry name" value="UPF0020"/>
    <property type="match status" value="1"/>
</dbReference>
<reference evidence="11 12" key="1">
    <citation type="submission" date="2014-07" db="EMBL/GenBank/DDBJ databases">
        <title>Complete Genome Sequence of Dyella japonica Strain A8 Isolated from Malaysian Tropical Soil.</title>
        <authorList>
            <person name="Hui R.K.H."/>
            <person name="Chen J.-W."/>
            <person name="Chan K.-G."/>
            <person name="Leung F.C.C."/>
        </authorList>
    </citation>
    <scope>NUCLEOTIDE SEQUENCE [LARGE SCALE GENOMIC DNA]</scope>
    <source>
        <strain evidence="11 12">A8</strain>
    </source>
</reference>
<dbReference type="InterPro" id="IPR004114">
    <property type="entry name" value="THUMP_dom"/>
</dbReference>
<dbReference type="STRING" id="1217721.HY57_16490"/>
<dbReference type="HOGENOM" id="CLU_014042_2_0_6"/>
<dbReference type="Pfam" id="PF10672">
    <property type="entry name" value="Methyltrans_SAM"/>
    <property type="match status" value="1"/>
</dbReference>
<keyword evidence="5 7" id="KW-0949">S-adenosyl-L-methionine</keyword>
<dbReference type="InterPro" id="IPR053943">
    <property type="entry name" value="RlmKL-like_Mtase_CS"/>
</dbReference>
<dbReference type="GO" id="GO:0070043">
    <property type="term" value="F:rRNA (guanine-N7-)-methyltransferase activity"/>
    <property type="evidence" value="ECO:0007669"/>
    <property type="project" value="UniProtKB-UniRule"/>
</dbReference>
<evidence type="ECO:0000259" key="10">
    <source>
        <dbReference type="PROSITE" id="PS51165"/>
    </source>
</evidence>
<sequence>MSAFFATCPKGLEYLLRDELVALGADDVREALAGVHFSGTLETAYRACLWSRLASRVLMPLAEFDAATDDALYGGVQSIDWSKHLGPRATLAVDANSAQSKLTHSQFIAQRVKDAVVDQFRQRDGSRPDVDTDEPDVRINLRLRRDRATLSIDLAGAPLHRRGWRELQGEAPLKENLAAAMLLRARWPDIYAEGGALLDPMCGSGTLLIEGAWMAADVAPGLHREYYGFLGWAQHDIALWRGLLDEARQRAETGLRALRACFFGSDADARMVQTAKRNAQEAGVAGFLTLDKHDVTHVSPPPGVARGLVITNPPYGERLGDRGEMPRLYRTIGETLRERFAGWRAAVLAGDAELGQAIPLRAEKKYALYNGALETVLLIFELHARSETPREVKPLSEGAQMLRNRLEKNLRHLRKRLEREGIHCWRAYDQDLPEYAAAVDVYGDEGGTSWLHIQEYRAPAEIPVETARQRLREIVRVAGEVLGVPRDRIALKTRERGKGGSKYGQFDQRGEFVEVDEGSLRFLVNLTDYLDTGLFIDHRLVRAKVRELASGQRFLNLFAYTATASVYAAAGGARDTTSVDLSATYLDWASRNLALNGFTGGKHRLMQADAMAFLRQERDRYGLIYVDPPTFSNSKRAEDFDVQRDHVPLLLACGERLNRDGVIVFSNNFRRFKLDHEALAERFRIEDWSAPSIPFDFTRRSDIHGCWLLRLHTQEATGESPWGGTVNHVRNQGRR</sequence>
<comment type="subcellular location">
    <subcellularLocation>
        <location evidence="7">Cytoplasm</location>
    </subcellularLocation>
</comment>
<keyword evidence="4 7" id="KW-0808">Transferase</keyword>
<evidence type="ECO:0000313" key="11">
    <source>
        <dbReference type="EMBL" id="AIF48723.1"/>
    </source>
</evidence>
<dbReference type="Gene3D" id="3.30.2130.30">
    <property type="match status" value="1"/>
</dbReference>
<keyword evidence="1 7" id="KW-0963">Cytoplasm</keyword>
<keyword evidence="6 8" id="KW-0694">RNA-binding</keyword>
<dbReference type="HAMAP" id="MF_01858">
    <property type="entry name" value="23SrRNA_methyltr_KL"/>
    <property type="match status" value="1"/>
</dbReference>
<gene>
    <name evidence="7" type="primary">rlmL</name>
    <name evidence="11" type="ORF">HY57_16490</name>
</gene>
<feature type="domain" description="THUMP" evidence="10">
    <location>
        <begin position="43"/>
        <end position="154"/>
    </location>
</feature>
<dbReference type="InterPro" id="IPR017244">
    <property type="entry name" value="23SrRNA_methyltr_KL"/>
</dbReference>
<name>A0A075K931_9GAMM</name>
<dbReference type="SMART" id="SM00981">
    <property type="entry name" value="THUMP"/>
    <property type="match status" value="1"/>
</dbReference>
<comment type="function">
    <text evidence="7">Specifically methylates the guanine in position 2445 (m2G2445) and the guanine in position 2069 (m7G2069) of 23S rRNA.</text>
</comment>
<accession>A0A075K931</accession>
<comment type="catalytic activity">
    <reaction evidence="7">
        <text>guanosine(2069) in 23S rRNA + S-adenosyl-L-methionine = N(2)-methylguanosine(2069) in 23S rRNA + S-adenosyl-L-homocysteine + H(+)</text>
        <dbReference type="Rhea" id="RHEA:43772"/>
        <dbReference type="Rhea" id="RHEA-COMP:10688"/>
        <dbReference type="Rhea" id="RHEA-COMP:10689"/>
        <dbReference type="ChEBI" id="CHEBI:15378"/>
        <dbReference type="ChEBI" id="CHEBI:57856"/>
        <dbReference type="ChEBI" id="CHEBI:59789"/>
        <dbReference type="ChEBI" id="CHEBI:74269"/>
        <dbReference type="ChEBI" id="CHEBI:74481"/>
        <dbReference type="EC" id="2.1.1.264"/>
    </reaction>
</comment>
<dbReference type="AlphaFoldDB" id="A0A075K931"/>
<dbReference type="InterPro" id="IPR000241">
    <property type="entry name" value="RlmKL-like_Mtase"/>
</dbReference>
<evidence type="ECO:0000256" key="1">
    <source>
        <dbReference type="ARBA" id="ARBA00022490"/>
    </source>
</evidence>
<feature type="coiled-coil region" evidence="9">
    <location>
        <begin position="396"/>
        <end position="423"/>
    </location>
</feature>
<evidence type="ECO:0000256" key="8">
    <source>
        <dbReference type="PROSITE-ProRule" id="PRU00529"/>
    </source>
</evidence>
<evidence type="ECO:0000256" key="7">
    <source>
        <dbReference type="HAMAP-Rule" id="MF_01858"/>
    </source>
</evidence>
<evidence type="ECO:0000256" key="9">
    <source>
        <dbReference type="SAM" id="Coils"/>
    </source>
</evidence>
<proteinExistence type="inferred from homology"/>
<dbReference type="KEGG" id="dja:HY57_16490"/>
<evidence type="ECO:0000256" key="6">
    <source>
        <dbReference type="ARBA" id="ARBA00022884"/>
    </source>
</evidence>
<dbReference type="GO" id="GO:0005737">
    <property type="term" value="C:cytoplasm"/>
    <property type="evidence" value="ECO:0007669"/>
    <property type="project" value="UniProtKB-SubCell"/>
</dbReference>
<keyword evidence="12" id="KW-1185">Reference proteome</keyword>
<dbReference type="CDD" id="cd02440">
    <property type="entry name" value="AdoMet_MTases"/>
    <property type="match status" value="1"/>
</dbReference>
<dbReference type="Gene3D" id="3.40.50.150">
    <property type="entry name" value="Vaccinia Virus protein VP39"/>
    <property type="match status" value="2"/>
</dbReference>
<dbReference type="InterPro" id="IPR002052">
    <property type="entry name" value="DNA_methylase_N6_adenine_CS"/>
</dbReference>
<dbReference type="Proteomes" id="UP000027987">
    <property type="component" value="Chromosome"/>
</dbReference>
<dbReference type="GO" id="GO:0052915">
    <property type="term" value="F:23S rRNA (guanine(2445)-N(2))-methyltransferase activity"/>
    <property type="evidence" value="ECO:0007669"/>
    <property type="project" value="UniProtKB-UniRule"/>
</dbReference>
<dbReference type="PROSITE" id="PS00092">
    <property type="entry name" value="N6_MTASE"/>
    <property type="match status" value="1"/>
</dbReference>
<keyword evidence="2 7" id="KW-0698">rRNA processing</keyword>
<dbReference type="EC" id="2.1.1.173" evidence="7"/>
<organism evidence="11 12">
    <name type="scientific">Dyella japonica A8</name>
    <dbReference type="NCBI Taxonomy" id="1217721"/>
    <lineage>
        <taxon>Bacteria</taxon>
        <taxon>Pseudomonadati</taxon>
        <taxon>Pseudomonadota</taxon>
        <taxon>Gammaproteobacteria</taxon>
        <taxon>Lysobacterales</taxon>
        <taxon>Rhodanobacteraceae</taxon>
        <taxon>Dyella</taxon>
    </lineage>
</organism>
<dbReference type="InterPro" id="IPR029063">
    <property type="entry name" value="SAM-dependent_MTases_sf"/>
</dbReference>